<dbReference type="AlphaFoldDB" id="A0A6P2JRE3"/>
<dbReference type="InterPro" id="IPR016181">
    <property type="entry name" value="Acyl_CoA_acyltransferase"/>
</dbReference>
<dbReference type="Gene3D" id="3.40.30.10">
    <property type="entry name" value="Glutaredoxin"/>
    <property type="match status" value="1"/>
</dbReference>
<feature type="domain" description="N-acetyltransferase" evidence="3">
    <location>
        <begin position="6"/>
        <end position="136"/>
    </location>
</feature>
<keyword evidence="2" id="KW-0012">Acyltransferase</keyword>
<keyword evidence="5" id="KW-1185">Reference proteome</keyword>
<dbReference type="GeneID" id="93027204"/>
<proteinExistence type="predicted"/>
<dbReference type="PANTHER" id="PTHR43877">
    <property type="entry name" value="AMINOALKYLPHOSPHONATE N-ACETYLTRANSFERASE-RELATED-RELATED"/>
    <property type="match status" value="1"/>
</dbReference>
<accession>A0A6P2JRE3</accession>
<dbReference type="GO" id="GO:0045892">
    <property type="term" value="P:negative regulation of DNA-templated transcription"/>
    <property type="evidence" value="ECO:0007669"/>
    <property type="project" value="InterPro"/>
</dbReference>
<dbReference type="CDD" id="cd04301">
    <property type="entry name" value="NAT_SF"/>
    <property type="match status" value="1"/>
</dbReference>
<protein>
    <submittedName>
        <fullName evidence="4">Arsenical resistance operon trans-acting repressor ArsD</fullName>
    </submittedName>
</protein>
<dbReference type="Pfam" id="PF13508">
    <property type="entry name" value="Acetyltransf_7"/>
    <property type="match status" value="1"/>
</dbReference>
<keyword evidence="1" id="KW-0808">Transferase</keyword>
<dbReference type="InterPro" id="IPR010712">
    <property type="entry name" value="Arsenical-R_ArsD"/>
</dbReference>
<organism evidence="4 5">
    <name type="scientific">Burkholderia diffusa</name>
    <dbReference type="NCBI Taxonomy" id="488732"/>
    <lineage>
        <taxon>Bacteria</taxon>
        <taxon>Pseudomonadati</taxon>
        <taxon>Pseudomonadota</taxon>
        <taxon>Betaproteobacteria</taxon>
        <taxon>Burkholderiales</taxon>
        <taxon>Burkholderiaceae</taxon>
        <taxon>Burkholderia</taxon>
        <taxon>Burkholderia cepacia complex</taxon>
    </lineage>
</organism>
<dbReference type="InterPro" id="IPR000182">
    <property type="entry name" value="GNAT_dom"/>
</dbReference>
<dbReference type="RefSeq" id="WP_124903850.1">
    <property type="nucleotide sequence ID" value="NZ_CABVPN010000009.1"/>
</dbReference>
<name>A0A6P2JRE3_9BURK</name>
<dbReference type="GO" id="GO:0046685">
    <property type="term" value="P:response to arsenic-containing substance"/>
    <property type="evidence" value="ECO:0007669"/>
    <property type="project" value="InterPro"/>
</dbReference>
<dbReference type="InterPro" id="IPR050832">
    <property type="entry name" value="Bact_Acetyltransf"/>
</dbReference>
<dbReference type="Proteomes" id="UP000494125">
    <property type="component" value="Unassembled WGS sequence"/>
</dbReference>
<dbReference type="Gene3D" id="3.40.630.30">
    <property type="match status" value="1"/>
</dbReference>
<evidence type="ECO:0000256" key="1">
    <source>
        <dbReference type="ARBA" id="ARBA00022679"/>
    </source>
</evidence>
<evidence type="ECO:0000313" key="4">
    <source>
        <dbReference type="EMBL" id="VWB46821.1"/>
    </source>
</evidence>
<dbReference type="PROSITE" id="PS51186">
    <property type="entry name" value="GNAT"/>
    <property type="match status" value="1"/>
</dbReference>
<evidence type="ECO:0000313" key="5">
    <source>
        <dbReference type="Proteomes" id="UP000494125"/>
    </source>
</evidence>
<sequence length="281" mass="29719">MSTPVDEIRPAVATDFGGILALLDLCGLPASDLTAQSLDGFHVAVRDAGIVGVAGLEQVGDAALLRSVAVHPRLRASGLGGRLIDASIALAQTRSLRALYLIPNDESALNFFARRGFTRIERTLIPEAIRGLPEFTHLCPQTHPSLWKSLNSNCSKVPAMKNLEVFDPAMCCSTGVCGVDVDPVLAQFAADLKWVEAHGVTVARYNLGHAPQAFAANAAVVKEMEAGMERLPILVVDGHIVSTGMYPSRQQLAQKLGIALTTEEKPHIKAGSCCSPGSGCC</sequence>
<reference evidence="4 5" key="1">
    <citation type="submission" date="2019-09" db="EMBL/GenBank/DDBJ databases">
        <authorList>
            <person name="Depoorter E."/>
        </authorList>
    </citation>
    <scope>NUCLEOTIDE SEQUENCE [LARGE SCALE GENOMIC DNA]</scope>
    <source>
        <strain evidence="4">LMG 24065</strain>
    </source>
</reference>
<dbReference type="NCBIfam" id="NF033727">
    <property type="entry name" value="chaperon_ArsD"/>
    <property type="match status" value="1"/>
</dbReference>
<dbReference type="EMBL" id="CABVPN010000009">
    <property type="protein sequence ID" value="VWB46821.1"/>
    <property type="molecule type" value="Genomic_DNA"/>
</dbReference>
<dbReference type="SUPFAM" id="SSF55729">
    <property type="entry name" value="Acyl-CoA N-acyltransferases (Nat)"/>
    <property type="match status" value="1"/>
</dbReference>
<gene>
    <name evidence="4" type="ORF">BDI24065_02126</name>
</gene>
<dbReference type="GO" id="GO:0003677">
    <property type="term" value="F:DNA binding"/>
    <property type="evidence" value="ECO:0007669"/>
    <property type="project" value="InterPro"/>
</dbReference>
<dbReference type="GO" id="GO:0016747">
    <property type="term" value="F:acyltransferase activity, transferring groups other than amino-acyl groups"/>
    <property type="evidence" value="ECO:0007669"/>
    <property type="project" value="InterPro"/>
</dbReference>
<dbReference type="Pfam" id="PF06953">
    <property type="entry name" value="ArsD"/>
    <property type="match status" value="1"/>
</dbReference>
<evidence type="ECO:0000259" key="3">
    <source>
        <dbReference type="PROSITE" id="PS51186"/>
    </source>
</evidence>
<evidence type="ECO:0000256" key="2">
    <source>
        <dbReference type="ARBA" id="ARBA00023315"/>
    </source>
</evidence>